<dbReference type="InterPro" id="IPR027417">
    <property type="entry name" value="P-loop_NTPase"/>
</dbReference>
<dbReference type="RefSeq" id="WP_174624676.1">
    <property type="nucleotide sequence ID" value="NZ_CADCXN010000024.1"/>
</dbReference>
<dbReference type="EMBL" id="CADCXN010000024">
    <property type="protein sequence ID" value="CAA9889690.1"/>
    <property type="molecule type" value="Genomic_DNA"/>
</dbReference>
<gene>
    <name evidence="6" type="ORF">METHB2_120049</name>
</gene>
<reference evidence="6 7" key="1">
    <citation type="submission" date="2020-02" db="EMBL/GenBank/DDBJ databases">
        <authorList>
            <person name="Hogendoorn C."/>
        </authorList>
    </citation>
    <scope>NUCLEOTIDE SEQUENCE [LARGE SCALE GENOMIC DNA]</scope>
    <source>
        <strain evidence="6">METHB21</strain>
    </source>
</reference>
<dbReference type="Pfam" id="PF06744">
    <property type="entry name" value="IcmF_C"/>
    <property type="match status" value="1"/>
</dbReference>
<comment type="caution">
    <text evidence="6">The sequence shown here is derived from an EMBL/GenBank/DDBJ whole genome shotgun (WGS) entry which is preliminary data.</text>
</comment>
<feature type="domain" description="Type VI secretion system IcmF C-terminal" evidence="2">
    <location>
        <begin position="1062"/>
        <end position="1167"/>
    </location>
</feature>
<dbReference type="Pfam" id="PF14331">
    <property type="entry name" value="IcmF-related_N"/>
    <property type="match status" value="1"/>
</dbReference>
<name>A0A8S0WME5_9GAMM</name>
<dbReference type="InterPro" id="IPR009612">
    <property type="entry name" value="IcmF-rel"/>
</dbReference>
<keyword evidence="7" id="KW-1185">Reference proteome</keyword>
<proteinExistence type="predicted"/>
<feature type="transmembrane region" description="Helical" evidence="1">
    <location>
        <begin position="12"/>
        <end position="36"/>
    </location>
</feature>
<dbReference type="Proteomes" id="UP000494216">
    <property type="component" value="Unassembled WGS sequence"/>
</dbReference>
<evidence type="ECO:0000313" key="6">
    <source>
        <dbReference type="EMBL" id="CAA9889690.1"/>
    </source>
</evidence>
<evidence type="ECO:0000259" key="3">
    <source>
        <dbReference type="Pfam" id="PF06761"/>
    </source>
</evidence>
<organism evidence="6 7">
    <name type="scientific">Candidatus Methylobacter favarea</name>
    <dbReference type="NCBI Taxonomy" id="2707345"/>
    <lineage>
        <taxon>Bacteria</taxon>
        <taxon>Pseudomonadati</taxon>
        <taxon>Pseudomonadota</taxon>
        <taxon>Gammaproteobacteria</taxon>
        <taxon>Methylococcales</taxon>
        <taxon>Methylococcaceae</taxon>
        <taxon>Methylobacter</taxon>
    </lineage>
</organism>
<keyword evidence="1" id="KW-0812">Transmembrane</keyword>
<evidence type="ECO:0000259" key="2">
    <source>
        <dbReference type="Pfam" id="PF06744"/>
    </source>
</evidence>
<dbReference type="Pfam" id="PF06761">
    <property type="entry name" value="IcmF-related"/>
    <property type="match status" value="1"/>
</dbReference>
<dbReference type="AlphaFoldDB" id="A0A8S0WME5"/>
<evidence type="ECO:0000259" key="4">
    <source>
        <dbReference type="Pfam" id="PF14331"/>
    </source>
</evidence>
<dbReference type="InterPro" id="IPR025743">
    <property type="entry name" value="TssM1_N"/>
</dbReference>
<dbReference type="NCBIfam" id="TIGR03348">
    <property type="entry name" value="VI_IcmF"/>
    <property type="match status" value="1"/>
</dbReference>
<feature type="transmembrane region" description="Helical" evidence="1">
    <location>
        <begin position="448"/>
        <end position="469"/>
    </location>
</feature>
<keyword evidence="1" id="KW-0472">Membrane</keyword>
<dbReference type="Pfam" id="PF21070">
    <property type="entry name" value="IcmF_helical"/>
    <property type="match status" value="1"/>
</dbReference>
<dbReference type="InterPro" id="IPR053156">
    <property type="entry name" value="T6SS_TssM-like"/>
</dbReference>
<evidence type="ECO:0000256" key="1">
    <source>
        <dbReference type="SAM" id="Phobius"/>
    </source>
</evidence>
<feature type="transmembrane region" description="Helical" evidence="1">
    <location>
        <begin position="48"/>
        <end position="67"/>
    </location>
</feature>
<feature type="domain" description="Type VI secretion system component TssM1 N-terminal" evidence="4">
    <location>
        <begin position="199"/>
        <end position="456"/>
    </location>
</feature>
<dbReference type="Gene3D" id="3.40.50.300">
    <property type="entry name" value="P-loop containing nucleotide triphosphate hydrolases"/>
    <property type="match status" value="1"/>
</dbReference>
<feature type="domain" description="Type VI secretion system component TssM1 helical" evidence="5">
    <location>
        <begin position="956"/>
        <end position="1055"/>
    </location>
</feature>
<accession>A0A8S0WME5</accession>
<dbReference type="InterPro" id="IPR048677">
    <property type="entry name" value="TssM1_hel"/>
</dbReference>
<dbReference type="InterPro" id="IPR010623">
    <property type="entry name" value="IcmF_C"/>
</dbReference>
<dbReference type="PANTHER" id="PTHR36153:SF1">
    <property type="entry name" value="TYPE VI SECRETION SYSTEM COMPONENT TSSM1"/>
    <property type="match status" value="1"/>
</dbReference>
<dbReference type="SUPFAM" id="SSF52540">
    <property type="entry name" value="P-loop containing nucleoside triphosphate hydrolases"/>
    <property type="match status" value="1"/>
</dbReference>
<keyword evidence="1" id="KW-1133">Transmembrane helix</keyword>
<dbReference type="InterPro" id="IPR017731">
    <property type="entry name" value="TssM1-like"/>
</dbReference>
<sequence length="1186" mass="134742">MKTLLSFIKQRWFISLLGVLALGLFIWFLGPLFAFAEYEPLGPEIHRLGLIGAIAVFWLIIRIWTFFKAKNKSSQVLAALVTNSEPVLSADEQATQDELQTLKERLQEALTMLKKTRLGGFSGQQFLYQLPWYIIIGPPGAGKTTLLKNSDLKFPLSGRFGKEAIRGVGGTRNCDWWFADEAILLDTAGRYTTQDSHEKVDQGAWLGFLKLLKKYRSRRPINGAIIAVSLSDLLEQNKAEQQSLAISIRKRIQELHEHFNIRFPVYVLFTKCDLLAGFMEFFDELDRDKRAQVWGMTFKLEEEATIKAVEQFPSEFDILGQQLQNQLIAKLERERGRERRNLIYTFPQQFNSLNTLIQAFLDEVFQPTRFEYSVLLRGVYFTSATQEGSPIDRIMGSLANSFGLDRQNITTSASQGKSFFINRLLRQVIFAESGLAGANLKLENKRAWLQRGAFTAVGAITLLMAAVWLTSFVKNKAYIHEVAEQTASLQQQVNNLDPRQNDLLSVLPLLDRARHMPGGYAEQQEGTPWALDFGLYQGDKLGNAAVSLYRKLLKELFLSRLMLRIEQQLQNNTNNTDYLYEGLKAYLMLGEPSHYDRDVLRNWVTLDWKHNLPLEITNEQRQVLEDHLNTLLEVRPVPLPRPLNRELINQTRGLLENTPIAERIYGRLMLELRNNNLPDFRVSEKAGRDASLVLSSQSGNPLTKGVPGLFTCSGYRDVFLKNKERLINQQINEKWVLGTKQEKSLTDSDLLMLRENVLKHYLEDYIEPWEALLKDIQLKPFSSQTQMVEVLNIIAGENSPLRLFLEAVDQETSMNCLNKKDKTLLDKASEKLITARSTLDSIIKTTPEAQISARPEITTNLVTNHFKELHQLVQAKEGTPSPLEHSLSLLNELYVFLNSLLHASGDELVLEQRKQVNQVIGKVKLEGKRNPFPVNNLMNNIAEGSRNLLSGGIRNHINSMWKANALPFCQKAIQGLYPISSSSREITFEDFTYFFGPGGLMDEFFKKYLAASVEKKGQNWSWNKTSDTESGISSASLKQFQMADTIKNIFFRMGKQSPNVSFKLKPISMSADIIQFILDVDGQVLTYAHGPVRPVSMKWPGPNDSGQVRIQLLPPLGGNSGLSKEGPWALFRMFDEAQISRTSNPTLFIMNFNIQGREAKFELRADSAINPFQLTDLQSFKCLTNL</sequence>
<protein>
    <submittedName>
        <fullName evidence="6">IcmF1</fullName>
    </submittedName>
</protein>
<evidence type="ECO:0000313" key="7">
    <source>
        <dbReference type="Proteomes" id="UP000494216"/>
    </source>
</evidence>
<dbReference type="CDD" id="cd00882">
    <property type="entry name" value="Ras_like_GTPase"/>
    <property type="match status" value="1"/>
</dbReference>
<dbReference type="PANTHER" id="PTHR36153">
    <property type="entry name" value="INNER MEMBRANE PROTEIN-RELATED"/>
    <property type="match status" value="1"/>
</dbReference>
<evidence type="ECO:0000259" key="5">
    <source>
        <dbReference type="Pfam" id="PF21070"/>
    </source>
</evidence>
<feature type="domain" description="IcmF-related" evidence="3">
    <location>
        <begin position="507"/>
        <end position="813"/>
    </location>
</feature>